<feature type="region of interest" description="Disordered" evidence="1">
    <location>
        <begin position="162"/>
        <end position="273"/>
    </location>
</feature>
<accession>A0AAD9Z9T4</accession>
<feature type="compositionally biased region" description="Polar residues" evidence="1">
    <location>
        <begin position="501"/>
        <end position="547"/>
    </location>
</feature>
<organism evidence="2 3">
    <name type="scientific">Lepraria neglecta</name>
    <dbReference type="NCBI Taxonomy" id="209136"/>
    <lineage>
        <taxon>Eukaryota</taxon>
        <taxon>Fungi</taxon>
        <taxon>Dikarya</taxon>
        <taxon>Ascomycota</taxon>
        <taxon>Pezizomycotina</taxon>
        <taxon>Lecanoromycetes</taxon>
        <taxon>OSLEUM clade</taxon>
        <taxon>Lecanoromycetidae</taxon>
        <taxon>Lecanorales</taxon>
        <taxon>Lecanorineae</taxon>
        <taxon>Stereocaulaceae</taxon>
        <taxon>Lepraria</taxon>
    </lineage>
</organism>
<dbReference type="Proteomes" id="UP001276659">
    <property type="component" value="Unassembled WGS sequence"/>
</dbReference>
<feature type="compositionally biased region" description="Polar residues" evidence="1">
    <location>
        <begin position="303"/>
        <end position="314"/>
    </location>
</feature>
<sequence>MALVVQSHLPIVTITRFDVSQGKTISVQDFLRGLKRPVSKPTLPSTRNESPATKAVPKIDASQGKTISVYEFLGALKRPASQATLPSTDNQVSPATPAVHNALRPTRPLAEDPSILDPPESYAEDAIEHNQQDSVSPFEAEKAKATVEAAVNDETELLKAPKVVRTYVKKPGQASPPTESLPDESPLFCAQSLVADHEHRSEDQEAVSQTEGTALSNTENHDSYTPTAQEPQTPGNSKSQALQPADEGDHEPTALSAAVIVTEKTTRKRKRRRAPVNELALVAELPLRSDSPANAKRERRLKNTATLNSRSAHLNNHKPPEFNSKSTEIAKAANEANIGKSVTKCRRDIVQPRRSSIDPDDFKFPPTTPKPTRSPGWKLGSGFEGITLDTSNTAVSFSHRPNAKRAKTVRFMLTPLRPLELSTKIWPILPVPKTKNLPRKGRYSIVTPPESTGLGHFDGSSTISGKRVRPRIDKTKSGKGAKFDQNRILAPSLQHPIKAHNPSQPGKSPIAPTSQRPVSTAGISPRTSEIGTESSQAIRPPSKSEQNGWLKRRRRVSFVDADEQDMLLDVQQSRTKVYDGSEQLFDSLNTTWYDRAQPARVLKPQFYETRSSRVLEVQDSYEKSQRSGQEDDSMLLDDPGHESLDLSEATNYLIREASLNEGNYFSKAVEKPSSLEKGPHRVVRRKSQVQGLPRSRQSQVEDGSLELGVTPRLKRTMSNLPFRPPFKEL</sequence>
<feature type="region of interest" description="Disordered" evidence="1">
    <location>
        <begin position="447"/>
        <end position="468"/>
    </location>
</feature>
<feature type="region of interest" description="Disordered" evidence="1">
    <location>
        <begin position="670"/>
        <end position="729"/>
    </location>
</feature>
<keyword evidence="3" id="KW-1185">Reference proteome</keyword>
<feature type="compositionally biased region" description="Basic and acidic residues" evidence="1">
    <location>
        <begin position="670"/>
        <end position="679"/>
    </location>
</feature>
<feature type="region of interest" description="Disordered" evidence="1">
    <location>
        <begin position="38"/>
        <end position="60"/>
    </location>
</feature>
<name>A0AAD9Z9T4_9LECA</name>
<feature type="region of interest" description="Disordered" evidence="1">
    <location>
        <begin position="290"/>
        <end position="323"/>
    </location>
</feature>
<dbReference type="AlphaFoldDB" id="A0AAD9Z9T4"/>
<protein>
    <submittedName>
        <fullName evidence="2">Uncharacterized protein</fullName>
    </submittedName>
</protein>
<feature type="compositionally biased region" description="Basic and acidic residues" evidence="1">
    <location>
        <begin position="348"/>
        <end position="363"/>
    </location>
</feature>
<feature type="region of interest" description="Disordered" evidence="1">
    <location>
        <begin position="348"/>
        <end position="379"/>
    </location>
</feature>
<feature type="region of interest" description="Disordered" evidence="1">
    <location>
        <begin position="496"/>
        <end position="549"/>
    </location>
</feature>
<dbReference type="EMBL" id="JASNWA010000006">
    <property type="protein sequence ID" value="KAK3174304.1"/>
    <property type="molecule type" value="Genomic_DNA"/>
</dbReference>
<feature type="compositionally biased region" description="Polar residues" evidence="1">
    <location>
        <begin position="42"/>
        <end position="51"/>
    </location>
</feature>
<evidence type="ECO:0000256" key="1">
    <source>
        <dbReference type="SAM" id="MobiDB-lite"/>
    </source>
</evidence>
<feature type="compositionally biased region" description="Polar residues" evidence="1">
    <location>
        <begin position="206"/>
        <end position="242"/>
    </location>
</feature>
<gene>
    <name evidence="2" type="ORF">OEA41_001548</name>
</gene>
<reference evidence="2" key="1">
    <citation type="submission" date="2022-11" db="EMBL/GenBank/DDBJ databases">
        <title>Chromosomal genome sequence assembly and mating type (MAT) locus characterization of the leprose asexual lichenized fungus Lepraria neglecta (Nyl.) Erichsen.</title>
        <authorList>
            <person name="Allen J.L."/>
            <person name="Pfeffer B."/>
        </authorList>
    </citation>
    <scope>NUCLEOTIDE SEQUENCE</scope>
    <source>
        <strain evidence="2">Allen 5258</strain>
    </source>
</reference>
<comment type="caution">
    <text evidence="2">The sequence shown here is derived from an EMBL/GenBank/DDBJ whole genome shotgun (WGS) entry which is preliminary data.</text>
</comment>
<feature type="region of interest" description="Disordered" evidence="1">
    <location>
        <begin position="617"/>
        <end position="642"/>
    </location>
</feature>
<proteinExistence type="predicted"/>
<evidence type="ECO:0000313" key="3">
    <source>
        <dbReference type="Proteomes" id="UP001276659"/>
    </source>
</evidence>
<feature type="compositionally biased region" description="Basic and acidic residues" evidence="1">
    <location>
        <begin position="620"/>
        <end position="629"/>
    </location>
</feature>
<evidence type="ECO:0000313" key="2">
    <source>
        <dbReference type="EMBL" id="KAK3174304.1"/>
    </source>
</evidence>